<feature type="transmembrane region" description="Helical" evidence="1">
    <location>
        <begin position="88"/>
        <end position="119"/>
    </location>
</feature>
<sequence>MLGAMRPSPPSESHPVLRTHRALRPGFGTEAAVYGTILVSGLIAVSSAHGETSAVVLLTVGVTVLVFWAAHVYAGAVARLGDETGPRLAVGTAVALSVRHSLGMLSSAGVPALILLAGTTRLIPDDLANEIALWSGTVILAFLGYVAFLRRGSGMIRRIGGALVTASFGVVFVILKAFVH</sequence>
<comment type="caution">
    <text evidence="2">The sequence shown here is derived from an EMBL/GenBank/DDBJ whole genome shotgun (WGS) entry which is preliminary data.</text>
</comment>
<feature type="transmembrane region" description="Helical" evidence="1">
    <location>
        <begin position="131"/>
        <end position="149"/>
    </location>
</feature>
<evidence type="ECO:0000256" key="1">
    <source>
        <dbReference type="SAM" id="Phobius"/>
    </source>
</evidence>
<keyword evidence="1" id="KW-0472">Membrane</keyword>
<feature type="transmembrane region" description="Helical" evidence="1">
    <location>
        <begin position="54"/>
        <end position="76"/>
    </location>
</feature>
<accession>A0A511AA42</accession>
<gene>
    <name evidence="2" type="ORF">MAE01_02260</name>
</gene>
<keyword evidence="1" id="KW-0812">Transmembrane</keyword>
<keyword evidence="1" id="KW-1133">Transmembrane helix</keyword>
<protein>
    <submittedName>
        <fullName evidence="2">Uncharacterized protein</fullName>
    </submittedName>
</protein>
<reference evidence="2 3" key="1">
    <citation type="submission" date="2019-07" db="EMBL/GenBank/DDBJ databases">
        <title>Whole genome shotgun sequence of Microbacterium aerolatum NBRC 103071.</title>
        <authorList>
            <person name="Hosoyama A."/>
            <person name="Uohara A."/>
            <person name="Ohji S."/>
            <person name="Ichikawa N."/>
        </authorList>
    </citation>
    <scope>NUCLEOTIDE SEQUENCE [LARGE SCALE GENOMIC DNA]</scope>
    <source>
        <strain evidence="2 3">NBRC 103071</strain>
    </source>
</reference>
<evidence type="ECO:0000313" key="2">
    <source>
        <dbReference type="EMBL" id="GEK85050.1"/>
    </source>
</evidence>
<proteinExistence type="predicted"/>
<dbReference type="AlphaFoldDB" id="A0A511AA42"/>
<evidence type="ECO:0000313" key="3">
    <source>
        <dbReference type="Proteomes" id="UP000321225"/>
    </source>
</evidence>
<feature type="transmembrane region" description="Helical" evidence="1">
    <location>
        <begin position="161"/>
        <end position="179"/>
    </location>
</feature>
<keyword evidence="3" id="KW-1185">Reference proteome</keyword>
<dbReference type="EMBL" id="BJUW01000001">
    <property type="protein sequence ID" value="GEK85050.1"/>
    <property type="molecule type" value="Genomic_DNA"/>
</dbReference>
<name>A0A511AA42_9MICO</name>
<organism evidence="2 3">
    <name type="scientific">Microbacterium aerolatum</name>
    <dbReference type="NCBI Taxonomy" id="153731"/>
    <lineage>
        <taxon>Bacteria</taxon>
        <taxon>Bacillati</taxon>
        <taxon>Actinomycetota</taxon>
        <taxon>Actinomycetes</taxon>
        <taxon>Micrococcales</taxon>
        <taxon>Microbacteriaceae</taxon>
        <taxon>Microbacterium</taxon>
    </lineage>
</organism>
<feature type="transmembrane region" description="Helical" evidence="1">
    <location>
        <begin position="31"/>
        <end position="48"/>
    </location>
</feature>
<dbReference type="Proteomes" id="UP000321225">
    <property type="component" value="Unassembled WGS sequence"/>
</dbReference>